<evidence type="ECO:0000313" key="1">
    <source>
        <dbReference type="EMBL" id="KNC84691.1"/>
    </source>
</evidence>
<name>A0A0L0G744_9EUKA</name>
<accession>A0A0L0G744</accession>
<evidence type="ECO:0000313" key="2">
    <source>
        <dbReference type="Proteomes" id="UP000054560"/>
    </source>
</evidence>
<gene>
    <name evidence="1" type="ORF">SARC_03096</name>
</gene>
<keyword evidence="2" id="KW-1185">Reference proteome</keyword>
<proteinExistence type="predicted"/>
<dbReference type="EMBL" id="KQ241747">
    <property type="protein sequence ID" value="KNC84691.1"/>
    <property type="molecule type" value="Genomic_DNA"/>
</dbReference>
<protein>
    <submittedName>
        <fullName evidence="1">Uncharacterized protein</fullName>
    </submittedName>
</protein>
<dbReference type="Proteomes" id="UP000054560">
    <property type="component" value="Unassembled WGS sequence"/>
</dbReference>
<sequence>MLRKLRVCFSECDGSLKYRTGSEERAKERTERIHSRRCAIAFDDNSGSSCQSSVVTESGGRNVSVTPFFGRHADSGCTVKMTIACVVFIICLDNGGRFGDSMLFNLRCSML</sequence>
<dbReference type="RefSeq" id="XP_014158593.1">
    <property type="nucleotide sequence ID" value="XM_014303118.1"/>
</dbReference>
<dbReference type="GeneID" id="25903600"/>
<organism evidence="1 2">
    <name type="scientific">Sphaeroforma arctica JP610</name>
    <dbReference type="NCBI Taxonomy" id="667725"/>
    <lineage>
        <taxon>Eukaryota</taxon>
        <taxon>Ichthyosporea</taxon>
        <taxon>Ichthyophonida</taxon>
        <taxon>Sphaeroforma</taxon>
    </lineage>
</organism>
<reference evidence="1 2" key="1">
    <citation type="submission" date="2011-02" db="EMBL/GenBank/DDBJ databases">
        <title>The Genome Sequence of Sphaeroforma arctica JP610.</title>
        <authorList>
            <consortium name="The Broad Institute Genome Sequencing Platform"/>
            <person name="Russ C."/>
            <person name="Cuomo C."/>
            <person name="Young S.K."/>
            <person name="Zeng Q."/>
            <person name="Gargeya S."/>
            <person name="Alvarado L."/>
            <person name="Berlin A."/>
            <person name="Chapman S.B."/>
            <person name="Chen Z."/>
            <person name="Freedman E."/>
            <person name="Gellesch M."/>
            <person name="Goldberg J."/>
            <person name="Griggs A."/>
            <person name="Gujja S."/>
            <person name="Heilman E."/>
            <person name="Heiman D."/>
            <person name="Howarth C."/>
            <person name="Mehta T."/>
            <person name="Neiman D."/>
            <person name="Pearson M."/>
            <person name="Roberts A."/>
            <person name="Saif S."/>
            <person name="Shea T."/>
            <person name="Shenoy N."/>
            <person name="Sisk P."/>
            <person name="Stolte C."/>
            <person name="Sykes S."/>
            <person name="White J."/>
            <person name="Yandava C."/>
            <person name="Burger G."/>
            <person name="Gray M.W."/>
            <person name="Holland P.W.H."/>
            <person name="King N."/>
            <person name="Lang F.B.F."/>
            <person name="Roger A.J."/>
            <person name="Ruiz-Trillo I."/>
            <person name="Haas B."/>
            <person name="Nusbaum C."/>
            <person name="Birren B."/>
        </authorList>
    </citation>
    <scope>NUCLEOTIDE SEQUENCE [LARGE SCALE GENOMIC DNA]</scope>
    <source>
        <strain evidence="1 2">JP610</strain>
    </source>
</reference>
<dbReference type="AlphaFoldDB" id="A0A0L0G744"/>